<protein>
    <submittedName>
        <fullName evidence="2">Uncharacterized protein</fullName>
    </submittedName>
</protein>
<gene>
    <name evidence="2" type="ORF">Ctob_002854</name>
</gene>
<accession>A0A0M0JKP6</accession>
<sequence length="811" mass="86862">MAQTWQQLTSGETVTKVITGTGGSSYRWSWFELRLDENNTSHNAVVTVDSETLQPIAGEQVWVRFDVIMVNGTIPGDPVSQVAGPIDFGDPECWIQNEECSCCSYVLRYENLPRITASYGFNQTNPGGLHYPPLDRIIVGVRPSPGSLNAPQIINVAQTSFKLSVRALPRVIVPGRTVIESALAPCDGTNVGGVETCRQYFTVPVSGYDVLQVRLVRTGENLTFANGNSNGGRGFVGSLYVGTGSMLSRPPPARFDQRRVFTNRTAQAEIEYFCTVAPQAGTYTIAVVAGRTSEGGFGAELNTATAELAMCALGQCQGVARQGRGRFTLYVRHAKFVSGPISGNLALETTRPGCVNYGQIRNYTLASTGIGNANLYVEVRGANVSSLRARCQGCDWIEATPPLSAVSVSPCAMRNGTSYEVQVRLADQTTALLTEGVLLRPTEFELRAELQNATAVSGQLVRSRARGGGGYVCCGAVKSFVMPHVPETHALAVEFNLTGGMVRALFLKHGACAAPAVDIRGAQCGTEHCEMSWLTVFDEFYGSPIYSSSAKLDIAFGPTPWMAPSDGAVGTERRAGDWYISIASLPGRFAEFDLLPILIEPPRAPASFECNRFLGFCPKDYYHFGLGNTPALLPPPPPVLVVELTSGAAPRASVAQSSLALCLCFVTIVARRCFGAVRKPRLVPDDHGVCASLSVTPWRLQTRSDRPVWASRRRPWSMPITARANREAGDAEAGAAASGNSTRALVSHPKASARLAAHGASAAASWWAEAPHSRGSGFNASAISSSQNRMWLQHARSARCAGQQMAPGQRG</sequence>
<evidence type="ECO:0000313" key="3">
    <source>
        <dbReference type="Proteomes" id="UP000037460"/>
    </source>
</evidence>
<feature type="compositionally biased region" description="Low complexity" evidence="1">
    <location>
        <begin position="731"/>
        <end position="741"/>
    </location>
</feature>
<keyword evidence="3" id="KW-1185">Reference proteome</keyword>
<reference evidence="3" key="1">
    <citation type="journal article" date="2015" name="PLoS Genet.">
        <title>Genome Sequence and Transcriptome Analyses of Chrysochromulina tobin: Metabolic Tools for Enhanced Algal Fitness in the Prominent Order Prymnesiales (Haptophyceae).</title>
        <authorList>
            <person name="Hovde B.T."/>
            <person name="Deodato C.R."/>
            <person name="Hunsperger H.M."/>
            <person name="Ryken S.A."/>
            <person name="Yost W."/>
            <person name="Jha R.K."/>
            <person name="Patterson J."/>
            <person name="Monnat R.J. Jr."/>
            <person name="Barlow S.B."/>
            <person name="Starkenburg S.R."/>
            <person name="Cattolico R.A."/>
        </authorList>
    </citation>
    <scope>NUCLEOTIDE SEQUENCE</scope>
    <source>
        <strain evidence="3">CCMP291</strain>
    </source>
</reference>
<evidence type="ECO:0000256" key="1">
    <source>
        <dbReference type="SAM" id="MobiDB-lite"/>
    </source>
</evidence>
<dbReference type="Proteomes" id="UP000037460">
    <property type="component" value="Unassembled WGS sequence"/>
</dbReference>
<organism evidence="2 3">
    <name type="scientific">Chrysochromulina tobinii</name>
    <dbReference type="NCBI Taxonomy" id="1460289"/>
    <lineage>
        <taxon>Eukaryota</taxon>
        <taxon>Haptista</taxon>
        <taxon>Haptophyta</taxon>
        <taxon>Prymnesiophyceae</taxon>
        <taxon>Prymnesiales</taxon>
        <taxon>Chrysochromulinaceae</taxon>
        <taxon>Chrysochromulina</taxon>
    </lineage>
</organism>
<name>A0A0M0JKP6_9EUKA</name>
<dbReference type="AlphaFoldDB" id="A0A0M0JKP6"/>
<feature type="region of interest" description="Disordered" evidence="1">
    <location>
        <begin position="721"/>
        <end position="744"/>
    </location>
</feature>
<dbReference type="EMBL" id="JWZX01002772">
    <property type="protein sequence ID" value="KOO27040.1"/>
    <property type="molecule type" value="Genomic_DNA"/>
</dbReference>
<proteinExistence type="predicted"/>
<comment type="caution">
    <text evidence="2">The sequence shown here is derived from an EMBL/GenBank/DDBJ whole genome shotgun (WGS) entry which is preliminary data.</text>
</comment>
<evidence type="ECO:0000313" key="2">
    <source>
        <dbReference type="EMBL" id="KOO27040.1"/>
    </source>
</evidence>